<proteinExistence type="predicted"/>
<dbReference type="EMBL" id="QKWP01001495">
    <property type="protein sequence ID" value="RIB08548.1"/>
    <property type="molecule type" value="Genomic_DNA"/>
</dbReference>
<evidence type="ECO:0000313" key="1">
    <source>
        <dbReference type="EMBL" id="RIB08548.1"/>
    </source>
</evidence>
<accession>A0A397UH60</accession>
<sequence length="203" mass="24111">MCGMTLYMPITSLILPPRKRATEINYYPVLKKEENQDYDGELKIIIINDHIEIFFANIILADPTLKLPQLIEMAELYFKDFLSTYSPTSEDIEFLSWIIDPIEFEFGNEEEFSINDLNQLQQQIITWLSELVWNDSQSDYNPYWYVKQTTRKWNQSETLLAQKIITYLNRPQFPQFYKQPMLGFLSNEHTICKLVANDNNKKD</sequence>
<organism evidence="1 2">
    <name type="scientific">Gigaspora rosea</name>
    <dbReference type="NCBI Taxonomy" id="44941"/>
    <lineage>
        <taxon>Eukaryota</taxon>
        <taxon>Fungi</taxon>
        <taxon>Fungi incertae sedis</taxon>
        <taxon>Mucoromycota</taxon>
        <taxon>Glomeromycotina</taxon>
        <taxon>Glomeromycetes</taxon>
        <taxon>Diversisporales</taxon>
        <taxon>Gigasporaceae</taxon>
        <taxon>Gigaspora</taxon>
    </lineage>
</organism>
<gene>
    <name evidence="1" type="ORF">C2G38_2211379</name>
</gene>
<comment type="caution">
    <text evidence="1">The sequence shown here is derived from an EMBL/GenBank/DDBJ whole genome shotgun (WGS) entry which is preliminary data.</text>
</comment>
<reference evidence="1 2" key="1">
    <citation type="submission" date="2018-06" db="EMBL/GenBank/DDBJ databases">
        <title>Comparative genomics reveals the genomic features of Rhizophagus irregularis, R. cerebriforme, R. diaphanum and Gigaspora rosea, and their symbiotic lifestyle signature.</title>
        <authorList>
            <person name="Morin E."/>
            <person name="San Clemente H."/>
            <person name="Chen E.C.H."/>
            <person name="De La Providencia I."/>
            <person name="Hainaut M."/>
            <person name="Kuo A."/>
            <person name="Kohler A."/>
            <person name="Murat C."/>
            <person name="Tang N."/>
            <person name="Roy S."/>
            <person name="Loubradou J."/>
            <person name="Henrissat B."/>
            <person name="Grigoriev I.V."/>
            <person name="Corradi N."/>
            <person name="Roux C."/>
            <person name="Martin F.M."/>
        </authorList>
    </citation>
    <scope>NUCLEOTIDE SEQUENCE [LARGE SCALE GENOMIC DNA]</scope>
    <source>
        <strain evidence="1 2">DAOM 194757</strain>
    </source>
</reference>
<protein>
    <submittedName>
        <fullName evidence="1">Uncharacterized protein</fullName>
    </submittedName>
</protein>
<name>A0A397UH60_9GLOM</name>
<dbReference type="Proteomes" id="UP000266673">
    <property type="component" value="Unassembled WGS sequence"/>
</dbReference>
<evidence type="ECO:0000313" key="2">
    <source>
        <dbReference type="Proteomes" id="UP000266673"/>
    </source>
</evidence>
<keyword evidence="2" id="KW-1185">Reference proteome</keyword>
<dbReference type="AlphaFoldDB" id="A0A397UH60"/>